<name>A0A0S1B2H2_9GAMM</name>
<dbReference type="KEGG" id="sacz:AOT14_28930"/>
<reference evidence="2 3" key="1">
    <citation type="journal article" date="2015" name="Genome Announc.">
        <title>Complete Genome Sequencing of Stenotrophomonas acidaminiphila ZAC14D2_NAIMI4_2, a Multidrug-Resistant Strain Isolated from Sediments of a Polluted River in Mexico, Uncovers New Antibiotic Resistance Genes and a Novel Class-II Lasso Peptide Biosynthesis Gene Cluster.</title>
        <authorList>
            <person name="Vinuesa P."/>
            <person name="Ochoa-Sanchez L.E."/>
        </authorList>
    </citation>
    <scope>NUCLEOTIDE SEQUENCE [LARGE SCALE GENOMIC DNA]</scope>
    <source>
        <strain evidence="2 3">ZAC14D2_NAIMI4_2</strain>
    </source>
</reference>
<sequence>MNARYRKPLLWGAGLIAGGTLAILAVRHFGGDAAPAATVAAAAQAQPAAAEPQAAQAGADTPPWMQAEEPAAAGTAIQRATATASPPAAATATDIHRSLADIRLKSGNNMRMADDLLAQLDQLEKSGKAPADVRLDALRNNLLIAKRAQALAVELAESTQKPDSPAQRQRNAAILAELQQMQGQLRYDVAPANLPAAPGRAQ</sequence>
<dbReference type="AlphaFoldDB" id="A0A0S1B2H2"/>
<dbReference type="OrthoDB" id="6053081at2"/>
<evidence type="ECO:0000313" key="3">
    <source>
        <dbReference type="Proteomes" id="UP000061010"/>
    </source>
</evidence>
<evidence type="ECO:0000256" key="1">
    <source>
        <dbReference type="SAM" id="MobiDB-lite"/>
    </source>
</evidence>
<dbReference type="PATRIC" id="fig|128780.6.peg.2925"/>
<dbReference type="Proteomes" id="UP000061010">
    <property type="component" value="Chromosome"/>
</dbReference>
<dbReference type="EMBL" id="CP012900">
    <property type="protein sequence ID" value="ALJ29246.1"/>
    <property type="molecule type" value="Genomic_DNA"/>
</dbReference>
<feature type="compositionally biased region" description="Low complexity" evidence="1">
    <location>
        <begin position="71"/>
        <end position="89"/>
    </location>
</feature>
<organism evidence="2 3">
    <name type="scientific">Stenotrophomonas acidaminiphila</name>
    <dbReference type="NCBI Taxonomy" id="128780"/>
    <lineage>
        <taxon>Bacteria</taxon>
        <taxon>Pseudomonadati</taxon>
        <taxon>Pseudomonadota</taxon>
        <taxon>Gammaproteobacteria</taxon>
        <taxon>Lysobacterales</taxon>
        <taxon>Lysobacteraceae</taxon>
        <taxon>Stenotrophomonas</taxon>
    </lineage>
</organism>
<gene>
    <name evidence="2" type="ORF">AOT14_28930</name>
</gene>
<evidence type="ECO:0000313" key="2">
    <source>
        <dbReference type="EMBL" id="ALJ29246.1"/>
    </source>
</evidence>
<protein>
    <submittedName>
        <fullName evidence="2">Uncharacterized protein</fullName>
    </submittedName>
</protein>
<accession>A0A0S1B2H2</accession>
<proteinExistence type="predicted"/>
<keyword evidence="3" id="KW-1185">Reference proteome</keyword>
<feature type="region of interest" description="Disordered" evidence="1">
    <location>
        <begin position="70"/>
        <end position="89"/>
    </location>
</feature>